<dbReference type="Proteomes" id="UP000185674">
    <property type="component" value="Chromosome"/>
</dbReference>
<evidence type="ECO:0000313" key="10">
    <source>
        <dbReference type="EMBL" id="APV35645.1"/>
    </source>
</evidence>
<dbReference type="PROSITE" id="PS51755">
    <property type="entry name" value="OMPR_PHOB"/>
    <property type="match status" value="1"/>
</dbReference>
<evidence type="ECO:0000256" key="3">
    <source>
        <dbReference type="ARBA" id="ARBA00023015"/>
    </source>
</evidence>
<organism evidence="10 11">
    <name type="scientific">Acinetobacter soli</name>
    <dbReference type="NCBI Taxonomy" id="487316"/>
    <lineage>
        <taxon>Bacteria</taxon>
        <taxon>Pseudomonadati</taxon>
        <taxon>Pseudomonadota</taxon>
        <taxon>Gammaproteobacteria</taxon>
        <taxon>Moraxellales</taxon>
        <taxon>Moraxellaceae</taxon>
        <taxon>Acinetobacter</taxon>
    </lineage>
</organism>
<feature type="modified residue" description="4-aspartylphosphate" evidence="6">
    <location>
        <position position="74"/>
    </location>
</feature>
<evidence type="ECO:0000256" key="1">
    <source>
        <dbReference type="ARBA" id="ARBA00022553"/>
    </source>
</evidence>
<dbReference type="PROSITE" id="PS50110">
    <property type="entry name" value="RESPONSE_REGULATORY"/>
    <property type="match status" value="1"/>
</dbReference>
<proteinExistence type="predicted"/>
<keyword evidence="4 7" id="KW-0238">DNA-binding</keyword>
<evidence type="ECO:0000256" key="5">
    <source>
        <dbReference type="ARBA" id="ARBA00023163"/>
    </source>
</evidence>
<dbReference type="NCBIfam" id="NF012227">
    <property type="entry name" value="AdeR_RR"/>
    <property type="match status" value="1"/>
</dbReference>
<dbReference type="eggNOG" id="COG0745">
    <property type="taxonomic scope" value="Bacteria"/>
</dbReference>
<protein>
    <submittedName>
        <fullName evidence="10">DNA-binding response regulator</fullName>
    </submittedName>
</protein>
<dbReference type="Pfam" id="PF00486">
    <property type="entry name" value="Trans_reg_C"/>
    <property type="match status" value="1"/>
</dbReference>
<dbReference type="EMBL" id="CP016896">
    <property type="protein sequence ID" value="APV35645.1"/>
    <property type="molecule type" value="Genomic_DNA"/>
</dbReference>
<dbReference type="KEGG" id="asol:BEN76_06280"/>
<dbReference type="CDD" id="cd17574">
    <property type="entry name" value="REC_OmpR"/>
    <property type="match status" value="1"/>
</dbReference>
<dbReference type="InterPro" id="IPR039420">
    <property type="entry name" value="WalR-like"/>
</dbReference>
<dbReference type="GO" id="GO:0000156">
    <property type="term" value="F:phosphorelay response regulator activity"/>
    <property type="evidence" value="ECO:0007669"/>
    <property type="project" value="TreeGrafter"/>
</dbReference>
<dbReference type="AlphaFoldDB" id="A0A1P8EHG1"/>
<dbReference type="PANTHER" id="PTHR48111">
    <property type="entry name" value="REGULATOR OF RPOS"/>
    <property type="match status" value="1"/>
</dbReference>
<sequence>MTLILVRFGIPLNTSYHSCDLSNKTILVVEDDFDIGDILERYLKKENMHVIRAIQGQQALELLKVHAIDLVILDIKLPKKNGWEVLTVLRQYSNIPVIMLTAMDDFDNKIMALKMGADDFVVKPFNPNEVIARVEAVLRRSTLQQQQKKYLNYKSIEIDLEQHLAYVLQHDQKQMLNLTLTEFNILKLMLQSPNKVFTRTELIEKCMPEKTTLDRTVDSHISNLRKKLEQKHALGYFINLRGVGYRLDQNHEN</sequence>
<dbReference type="FunFam" id="3.40.50.2300:FF:000001">
    <property type="entry name" value="DNA-binding response regulator PhoB"/>
    <property type="match status" value="1"/>
</dbReference>
<evidence type="ECO:0000259" key="8">
    <source>
        <dbReference type="PROSITE" id="PS50110"/>
    </source>
</evidence>
<dbReference type="InterPro" id="IPR011006">
    <property type="entry name" value="CheY-like_superfamily"/>
</dbReference>
<name>A0A1P8EHG1_9GAMM</name>
<gene>
    <name evidence="10" type="ORF">BEN76_06280</name>
</gene>
<dbReference type="GO" id="GO:0005829">
    <property type="term" value="C:cytosol"/>
    <property type="evidence" value="ECO:0007669"/>
    <property type="project" value="TreeGrafter"/>
</dbReference>
<dbReference type="PANTHER" id="PTHR48111:SF59">
    <property type="entry name" value="TRANSCRIPTIONAL REGULATORY PROTEIN BAER"/>
    <property type="match status" value="1"/>
</dbReference>
<evidence type="ECO:0000259" key="9">
    <source>
        <dbReference type="PROSITE" id="PS51755"/>
    </source>
</evidence>
<dbReference type="InterPro" id="IPR016032">
    <property type="entry name" value="Sig_transdc_resp-reg_C-effctor"/>
</dbReference>
<dbReference type="SMART" id="SM00448">
    <property type="entry name" value="REC"/>
    <property type="match status" value="1"/>
</dbReference>
<dbReference type="STRING" id="487316.BEN76_06280"/>
<dbReference type="CDD" id="cd00383">
    <property type="entry name" value="trans_reg_C"/>
    <property type="match status" value="1"/>
</dbReference>
<reference evidence="10 11" key="1">
    <citation type="submission" date="2016-08" db="EMBL/GenBank/DDBJ databases">
        <title>Complete genome sequence of Acinetobacter baylyi strain GFJ2.</title>
        <authorList>
            <person name="Tabata M."/>
            <person name="Kuboki S."/>
            <person name="Gibu N."/>
            <person name="Kinouchi Y."/>
            <person name="Vangnai A."/>
            <person name="Kasai D."/>
            <person name="Fukuda M."/>
        </authorList>
    </citation>
    <scope>NUCLEOTIDE SEQUENCE [LARGE SCALE GENOMIC DNA]</scope>
    <source>
        <strain evidence="10 11">GFJ2</strain>
    </source>
</reference>
<keyword evidence="3" id="KW-0805">Transcription regulation</keyword>
<dbReference type="Gene3D" id="3.40.50.2300">
    <property type="match status" value="1"/>
</dbReference>
<evidence type="ECO:0000313" key="11">
    <source>
        <dbReference type="Proteomes" id="UP000185674"/>
    </source>
</evidence>
<keyword evidence="2" id="KW-0902">Two-component regulatory system</keyword>
<dbReference type="InterPro" id="IPR001867">
    <property type="entry name" value="OmpR/PhoB-type_DNA-bd"/>
</dbReference>
<dbReference type="GO" id="GO:0032993">
    <property type="term" value="C:protein-DNA complex"/>
    <property type="evidence" value="ECO:0007669"/>
    <property type="project" value="TreeGrafter"/>
</dbReference>
<feature type="domain" description="Response regulatory" evidence="8">
    <location>
        <begin position="25"/>
        <end position="138"/>
    </location>
</feature>
<dbReference type="InterPro" id="IPR001789">
    <property type="entry name" value="Sig_transdc_resp-reg_receiver"/>
</dbReference>
<accession>A0A1P8EHG1</accession>
<feature type="domain" description="OmpR/PhoB-type" evidence="9">
    <location>
        <begin position="148"/>
        <end position="249"/>
    </location>
</feature>
<dbReference type="GO" id="GO:0000976">
    <property type="term" value="F:transcription cis-regulatory region binding"/>
    <property type="evidence" value="ECO:0007669"/>
    <property type="project" value="TreeGrafter"/>
</dbReference>
<evidence type="ECO:0000256" key="2">
    <source>
        <dbReference type="ARBA" id="ARBA00023012"/>
    </source>
</evidence>
<keyword evidence="1 6" id="KW-0597">Phosphoprotein</keyword>
<feature type="DNA-binding region" description="OmpR/PhoB-type" evidence="7">
    <location>
        <begin position="148"/>
        <end position="249"/>
    </location>
</feature>
<evidence type="ECO:0000256" key="6">
    <source>
        <dbReference type="PROSITE-ProRule" id="PRU00169"/>
    </source>
</evidence>
<dbReference type="SMART" id="SM00862">
    <property type="entry name" value="Trans_reg_C"/>
    <property type="match status" value="1"/>
</dbReference>
<dbReference type="Pfam" id="PF00072">
    <property type="entry name" value="Response_reg"/>
    <property type="match status" value="1"/>
</dbReference>
<evidence type="ECO:0000256" key="7">
    <source>
        <dbReference type="PROSITE-ProRule" id="PRU01091"/>
    </source>
</evidence>
<dbReference type="SUPFAM" id="SSF46894">
    <property type="entry name" value="C-terminal effector domain of the bipartite response regulators"/>
    <property type="match status" value="1"/>
</dbReference>
<dbReference type="SUPFAM" id="SSF52172">
    <property type="entry name" value="CheY-like"/>
    <property type="match status" value="1"/>
</dbReference>
<dbReference type="Gene3D" id="1.10.10.10">
    <property type="entry name" value="Winged helix-like DNA-binding domain superfamily/Winged helix DNA-binding domain"/>
    <property type="match status" value="1"/>
</dbReference>
<dbReference type="RefSeq" id="WP_076032616.1">
    <property type="nucleotide sequence ID" value="NZ_CP016896.1"/>
</dbReference>
<keyword evidence="5" id="KW-0804">Transcription</keyword>
<evidence type="ECO:0000256" key="4">
    <source>
        <dbReference type="ARBA" id="ARBA00023125"/>
    </source>
</evidence>
<dbReference type="GO" id="GO:0006355">
    <property type="term" value="P:regulation of DNA-templated transcription"/>
    <property type="evidence" value="ECO:0007669"/>
    <property type="project" value="InterPro"/>
</dbReference>
<dbReference type="InterPro" id="IPR036388">
    <property type="entry name" value="WH-like_DNA-bd_sf"/>
</dbReference>